<evidence type="ECO:0000313" key="1">
    <source>
        <dbReference type="EMBL" id="RXN19445.1"/>
    </source>
</evidence>
<evidence type="ECO:0000313" key="2">
    <source>
        <dbReference type="Proteomes" id="UP000290572"/>
    </source>
</evidence>
<gene>
    <name evidence="1" type="ORF">ROHU_025742</name>
</gene>
<sequence length="96" mass="10886">MPDLGRENKMRRADVFAVVSSRPKSLVFLGHMYRLIFCIRTDGFPEHHPPLKYVCGSLDGDPKAHSSNWKLLQVSPYLLFPFSYVSRNVPVLPSPG</sequence>
<name>A0A498MQU9_LABRO</name>
<proteinExistence type="predicted"/>
<dbReference type="AlphaFoldDB" id="A0A498MQU9"/>
<keyword evidence="2" id="KW-1185">Reference proteome</keyword>
<reference evidence="1 2" key="1">
    <citation type="submission" date="2018-03" db="EMBL/GenBank/DDBJ databases">
        <title>Draft genome sequence of Rohu Carp (Labeo rohita).</title>
        <authorList>
            <person name="Das P."/>
            <person name="Kushwaha B."/>
            <person name="Joshi C.G."/>
            <person name="Kumar D."/>
            <person name="Nagpure N.S."/>
            <person name="Sahoo L."/>
            <person name="Das S.P."/>
            <person name="Bit A."/>
            <person name="Patnaik S."/>
            <person name="Meher P.K."/>
            <person name="Jayasankar P."/>
            <person name="Koringa P.G."/>
            <person name="Patel N.V."/>
            <person name="Hinsu A.T."/>
            <person name="Kumar R."/>
            <person name="Pandey M."/>
            <person name="Agarwal S."/>
            <person name="Srivastava S."/>
            <person name="Singh M."/>
            <person name="Iquebal M.A."/>
            <person name="Jaiswal S."/>
            <person name="Angadi U.B."/>
            <person name="Kumar N."/>
            <person name="Raza M."/>
            <person name="Shah T.M."/>
            <person name="Rai A."/>
            <person name="Jena J.K."/>
        </authorList>
    </citation>
    <scope>NUCLEOTIDE SEQUENCE [LARGE SCALE GENOMIC DNA]</scope>
    <source>
        <strain evidence="1">DASCIFA01</strain>
        <tissue evidence="1">Testis</tissue>
    </source>
</reference>
<dbReference type="EMBL" id="QBIY01012669">
    <property type="protein sequence ID" value="RXN19445.1"/>
    <property type="molecule type" value="Genomic_DNA"/>
</dbReference>
<organism evidence="1 2">
    <name type="scientific">Labeo rohita</name>
    <name type="common">Indian major carp</name>
    <name type="synonym">Cyprinus rohita</name>
    <dbReference type="NCBI Taxonomy" id="84645"/>
    <lineage>
        <taxon>Eukaryota</taxon>
        <taxon>Metazoa</taxon>
        <taxon>Chordata</taxon>
        <taxon>Craniata</taxon>
        <taxon>Vertebrata</taxon>
        <taxon>Euteleostomi</taxon>
        <taxon>Actinopterygii</taxon>
        <taxon>Neopterygii</taxon>
        <taxon>Teleostei</taxon>
        <taxon>Ostariophysi</taxon>
        <taxon>Cypriniformes</taxon>
        <taxon>Cyprinidae</taxon>
        <taxon>Labeoninae</taxon>
        <taxon>Labeonini</taxon>
        <taxon>Labeo</taxon>
    </lineage>
</organism>
<accession>A0A498MQU9</accession>
<comment type="caution">
    <text evidence="1">The sequence shown here is derived from an EMBL/GenBank/DDBJ whole genome shotgun (WGS) entry which is preliminary data.</text>
</comment>
<dbReference type="Proteomes" id="UP000290572">
    <property type="component" value="Unassembled WGS sequence"/>
</dbReference>
<protein>
    <submittedName>
        <fullName evidence="1">Uncharacterized protein</fullName>
    </submittedName>
</protein>